<name>A0ACD4NTZ3_9HYPH</name>
<dbReference type="Proteomes" id="UP001163223">
    <property type="component" value="Chromosome"/>
</dbReference>
<evidence type="ECO:0000313" key="1">
    <source>
        <dbReference type="EMBL" id="WAJ30243.1"/>
    </source>
</evidence>
<protein>
    <submittedName>
        <fullName evidence="1">GNAT family protein</fullName>
    </submittedName>
</protein>
<gene>
    <name evidence="1" type="ORF">OXU80_08580</name>
</gene>
<dbReference type="EMBL" id="CP113520">
    <property type="protein sequence ID" value="WAJ30243.1"/>
    <property type="molecule type" value="Genomic_DNA"/>
</dbReference>
<keyword evidence="2" id="KW-1185">Reference proteome</keyword>
<accession>A0ACD4NTZ3</accession>
<proteinExistence type="predicted"/>
<reference evidence="1" key="1">
    <citation type="submission" date="2022-11" db="EMBL/GenBank/DDBJ databases">
        <title>beta-Carotene-producing bacterium, Jeongeuplla avenae sp. nov., alleviates the salt stress of Arabidopsis seedlings.</title>
        <authorList>
            <person name="Jiang L."/>
            <person name="Lee J."/>
        </authorList>
    </citation>
    <scope>NUCLEOTIDE SEQUENCE</scope>
    <source>
        <strain evidence="1">DY_R2A_6</strain>
    </source>
</reference>
<organism evidence="1 2">
    <name type="scientific">Antarcticirhabdus aurantiaca</name>
    <dbReference type="NCBI Taxonomy" id="2606717"/>
    <lineage>
        <taxon>Bacteria</taxon>
        <taxon>Pseudomonadati</taxon>
        <taxon>Pseudomonadota</taxon>
        <taxon>Alphaproteobacteria</taxon>
        <taxon>Hyphomicrobiales</taxon>
        <taxon>Aurantimonadaceae</taxon>
        <taxon>Antarcticirhabdus</taxon>
    </lineage>
</organism>
<evidence type="ECO:0000313" key="2">
    <source>
        <dbReference type="Proteomes" id="UP001163223"/>
    </source>
</evidence>
<sequence>MTGRRLSDWTPRPGPGRQILHGRTVRLVPIEDEAPLGALWQAFSADPEGAIWRYLPYGPFPDEAAFRQAAARLHATDGLFFHAFVPERSSRAEGVAALMRIDEANGVGEIGHVCFSPRLQGTVEATEGLFLLMDRLLGQLGYRRLEWKCNAANAASRRAAERLGFTFEGIFRQHLVVKGENRDTAWFSVIDGEWPALRARFERWLDPSNFDGEGRQIKALRAI</sequence>